<evidence type="ECO:0000256" key="2">
    <source>
        <dbReference type="ARBA" id="ARBA00023043"/>
    </source>
</evidence>
<protein>
    <submittedName>
        <fullName evidence="4">Uncharacterized protein</fullName>
    </submittedName>
</protein>
<keyword evidence="1" id="KW-0677">Repeat</keyword>
<dbReference type="SMART" id="SM00248">
    <property type="entry name" value="ANK"/>
    <property type="match status" value="2"/>
</dbReference>
<dbReference type="Proteomes" id="UP000711488">
    <property type="component" value="Unassembled WGS sequence"/>
</dbReference>
<organism evidence="4">
    <name type="scientific">Hyalella azteca</name>
    <name type="common">Amphipod</name>
    <dbReference type="NCBI Taxonomy" id="294128"/>
    <lineage>
        <taxon>Eukaryota</taxon>
        <taxon>Metazoa</taxon>
        <taxon>Ecdysozoa</taxon>
        <taxon>Arthropoda</taxon>
        <taxon>Crustacea</taxon>
        <taxon>Multicrustacea</taxon>
        <taxon>Malacostraca</taxon>
        <taxon>Eumalacostraca</taxon>
        <taxon>Peracarida</taxon>
        <taxon>Amphipoda</taxon>
        <taxon>Senticaudata</taxon>
        <taxon>Talitrida</taxon>
        <taxon>Talitroidea</taxon>
        <taxon>Hyalellidae</taxon>
        <taxon>Hyalella</taxon>
    </lineage>
</organism>
<reference evidence="4" key="1">
    <citation type="submission" date="2014-08" db="EMBL/GenBank/DDBJ databases">
        <authorList>
            <person name="Murali S."/>
            <person name="Richards S."/>
            <person name="Bandaranaike D."/>
            <person name="Bellair M."/>
            <person name="Blankenburg K."/>
            <person name="Chao H."/>
            <person name="Dinh H."/>
            <person name="Doddapaneni H."/>
            <person name="Dugan-Rocha S."/>
            <person name="Elkadiri S."/>
            <person name="Gnanaolivu R."/>
            <person name="Hughes D."/>
            <person name="Lee S."/>
            <person name="Li M."/>
            <person name="Ming W."/>
            <person name="Munidasa M."/>
            <person name="Muniz J."/>
            <person name="Nguyen L."/>
            <person name="Osuji N."/>
            <person name="Pu L.-L."/>
            <person name="Puazo M."/>
            <person name="Skinner E."/>
            <person name="Qu C."/>
            <person name="Quiroz J."/>
            <person name="Raj R."/>
            <person name="Weissenberger G."/>
            <person name="Xin Y."/>
            <person name="Zou X."/>
            <person name="Han Y."/>
            <person name="Worley K."/>
            <person name="Muzny D."/>
            <person name="Gibbs R."/>
        </authorList>
    </citation>
    <scope>NUCLEOTIDE SEQUENCE</scope>
    <source>
        <strain evidence="4">HAZT.00-mixed</strain>
        <tissue evidence="4">Whole organism</tissue>
    </source>
</reference>
<evidence type="ECO:0000313" key="4">
    <source>
        <dbReference type="EMBL" id="KAA0200405.1"/>
    </source>
</evidence>
<dbReference type="InterPro" id="IPR036770">
    <property type="entry name" value="Ankyrin_rpt-contain_sf"/>
</dbReference>
<reference evidence="4" key="2">
    <citation type="journal article" date="2018" name="Environ. Sci. Technol.">
        <title>The Toxicogenome of Hyalella azteca: A Model for Sediment Ecotoxicology and Evolutionary Toxicology.</title>
        <authorList>
            <person name="Poynton H.C."/>
            <person name="Hasenbein S."/>
            <person name="Benoit J.B."/>
            <person name="Sepulveda M.S."/>
            <person name="Poelchau M.F."/>
            <person name="Hughes D.S.T."/>
            <person name="Murali S.C."/>
            <person name="Chen S."/>
            <person name="Glastad K.M."/>
            <person name="Goodisman M.A.D."/>
            <person name="Werren J.H."/>
            <person name="Vineis J.H."/>
            <person name="Bowen J.L."/>
            <person name="Friedrich M."/>
            <person name="Jones J."/>
            <person name="Robertson H.M."/>
            <person name="Feyereisen R."/>
            <person name="Mechler-Hickson A."/>
            <person name="Mathers N."/>
            <person name="Lee C.E."/>
            <person name="Colbourne J.K."/>
            <person name="Biales A."/>
            <person name="Johnston J.S."/>
            <person name="Wellborn G.A."/>
            <person name="Rosendale A.J."/>
            <person name="Cridge A.G."/>
            <person name="Munoz-Torres M.C."/>
            <person name="Bain P.A."/>
            <person name="Manny A.R."/>
            <person name="Major K.M."/>
            <person name="Lambert F.N."/>
            <person name="Vulpe C.D."/>
            <person name="Tuck P."/>
            <person name="Blalock B.J."/>
            <person name="Lin Y.Y."/>
            <person name="Smith M.E."/>
            <person name="Ochoa-Acuna H."/>
            <person name="Chen M.M."/>
            <person name="Childers C.P."/>
            <person name="Qu J."/>
            <person name="Dugan S."/>
            <person name="Lee S.L."/>
            <person name="Chao H."/>
            <person name="Dinh H."/>
            <person name="Han Y."/>
            <person name="Doddapaneni H."/>
            <person name="Worley K.C."/>
            <person name="Muzny D.M."/>
            <person name="Gibbs R.A."/>
            <person name="Richards S."/>
        </authorList>
    </citation>
    <scope>NUCLEOTIDE SEQUENCE</scope>
    <source>
        <strain evidence="4">HAZT.00-mixed</strain>
        <tissue evidence="4">Whole organism</tissue>
    </source>
</reference>
<dbReference type="Gene3D" id="1.25.40.20">
    <property type="entry name" value="Ankyrin repeat-containing domain"/>
    <property type="match status" value="1"/>
</dbReference>
<name>A0A6A0H6V3_HYAAZ</name>
<comment type="caution">
    <text evidence="4">The sequence shown here is derived from an EMBL/GenBank/DDBJ whole genome shotgun (WGS) entry which is preliminary data.</text>
</comment>
<evidence type="ECO:0000256" key="1">
    <source>
        <dbReference type="ARBA" id="ARBA00022737"/>
    </source>
</evidence>
<sequence>MRSVPCPGIIDCYLSMLPLAKINTVDSIPTRSTHYLLKGVWVRWLQSRGDPDKCDNFGNTSLHCAAAKGHVPCVTFLVNFGANIYALDNQYHSPKDLAAIGNRQEVLRFLDSASAKQQSKDPNVSHKVNLKTQM</sequence>
<dbReference type="InterPro" id="IPR050776">
    <property type="entry name" value="Ank_Repeat/CDKN_Inhibitor"/>
</dbReference>
<dbReference type="SUPFAM" id="SSF48403">
    <property type="entry name" value="Ankyrin repeat"/>
    <property type="match status" value="1"/>
</dbReference>
<evidence type="ECO:0000256" key="3">
    <source>
        <dbReference type="PROSITE-ProRule" id="PRU00023"/>
    </source>
</evidence>
<dbReference type="AlphaFoldDB" id="A0A6A0H6V3"/>
<dbReference type="PROSITE" id="PS50088">
    <property type="entry name" value="ANK_REPEAT"/>
    <property type="match status" value="1"/>
</dbReference>
<dbReference type="PANTHER" id="PTHR24201">
    <property type="entry name" value="ANK_REP_REGION DOMAIN-CONTAINING PROTEIN"/>
    <property type="match status" value="1"/>
</dbReference>
<dbReference type="PROSITE" id="PS50297">
    <property type="entry name" value="ANK_REP_REGION"/>
    <property type="match status" value="1"/>
</dbReference>
<gene>
    <name evidence="4" type="ORF">HAZT_HAZT002173</name>
</gene>
<dbReference type="PANTHER" id="PTHR24201:SF15">
    <property type="entry name" value="ANKYRIN REPEAT DOMAIN-CONTAINING PROTEIN 66"/>
    <property type="match status" value="1"/>
</dbReference>
<dbReference type="OrthoDB" id="76949at2759"/>
<dbReference type="Pfam" id="PF12796">
    <property type="entry name" value="Ank_2"/>
    <property type="match status" value="1"/>
</dbReference>
<dbReference type="InterPro" id="IPR002110">
    <property type="entry name" value="Ankyrin_rpt"/>
</dbReference>
<reference evidence="4" key="3">
    <citation type="submission" date="2019-06" db="EMBL/GenBank/DDBJ databases">
        <authorList>
            <person name="Poynton C."/>
            <person name="Hasenbein S."/>
            <person name="Benoit J.B."/>
            <person name="Sepulveda M.S."/>
            <person name="Poelchau M.F."/>
            <person name="Murali S.C."/>
            <person name="Chen S."/>
            <person name="Glastad K.M."/>
            <person name="Werren J.H."/>
            <person name="Vineis J.H."/>
            <person name="Bowen J.L."/>
            <person name="Friedrich M."/>
            <person name="Jones J."/>
            <person name="Robertson H.M."/>
            <person name="Feyereisen R."/>
            <person name="Mechler-Hickson A."/>
            <person name="Mathers N."/>
            <person name="Lee C.E."/>
            <person name="Colbourne J.K."/>
            <person name="Biales A."/>
            <person name="Johnston J.S."/>
            <person name="Wellborn G.A."/>
            <person name="Rosendale A.J."/>
            <person name="Cridge A.G."/>
            <person name="Munoz-Torres M.C."/>
            <person name="Bain P.A."/>
            <person name="Manny A.R."/>
            <person name="Major K.M."/>
            <person name="Lambert F.N."/>
            <person name="Vulpe C.D."/>
            <person name="Tuck P."/>
            <person name="Blalock B.J."/>
            <person name="Lin Y.-Y."/>
            <person name="Smith M.E."/>
            <person name="Ochoa-Acuna H."/>
            <person name="Chen M.-J.M."/>
            <person name="Childers C.P."/>
            <person name="Qu J."/>
            <person name="Dugan S."/>
            <person name="Lee S.L."/>
            <person name="Chao H."/>
            <person name="Dinh H."/>
            <person name="Han Y."/>
            <person name="Doddapaneni H."/>
            <person name="Worley K.C."/>
            <person name="Muzny D.M."/>
            <person name="Gibbs R.A."/>
            <person name="Richards S."/>
        </authorList>
    </citation>
    <scope>NUCLEOTIDE SEQUENCE</scope>
    <source>
        <strain evidence="4">HAZT.00-mixed</strain>
        <tissue evidence="4">Whole organism</tissue>
    </source>
</reference>
<keyword evidence="2 3" id="KW-0040">ANK repeat</keyword>
<proteinExistence type="predicted"/>
<accession>A0A6A0H6V3</accession>
<feature type="repeat" description="ANK" evidence="3">
    <location>
        <begin position="57"/>
        <end position="89"/>
    </location>
</feature>
<dbReference type="EMBL" id="JQDR03006336">
    <property type="protein sequence ID" value="KAA0200405.1"/>
    <property type="molecule type" value="Genomic_DNA"/>
</dbReference>